<dbReference type="InterPro" id="IPR001638">
    <property type="entry name" value="Solute-binding_3/MltF_N"/>
</dbReference>
<dbReference type="Proteomes" id="UP000321306">
    <property type="component" value="Unassembled WGS sequence"/>
</dbReference>
<evidence type="ECO:0000259" key="6">
    <source>
        <dbReference type="SMART" id="SM00062"/>
    </source>
</evidence>
<protein>
    <submittedName>
        <fullName evidence="8">Cystine ABC transporter substrate-binding protein</fullName>
    </submittedName>
</protein>
<evidence type="ECO:0000256" key="5">
    <source>
        <dbReference type="SAM" id="SignalP"/>
    </source>
</evidence>
<evidence type="ECO:0000256" key="3">
    <source>
        <dbReference type="ARBA" id="ARBA00022729"/>
    </source>
</evidence>
<sequence length="257" mass="28266">MKKTLMALSLLLLSAAHAELLDTVKDRGTLKIALEGTYPPFNYRDEKNQLVGFDVDIAKELAARLGVKPEFITTEWSGIIAGLQAGKYDVIVNQVSITPERKKILDFSKPYIVSSAQLIIRKGDPRKFKSLNDLKGKKLGVGLGSNYYDMAKAISGIELKTYQAAPDTLRDLSLGRIDAALNDSLLIAYLTVKTRLLVKGAAQIGETTEMGIPFQKNNPKFAAAVNKALDDMKNDGTYLKISKKWFGKDVSKAPKDQ</sequence>
<proteinExistence type="inferred from homology"/>
<dbReference type="SMART" id="SM00079">
    <property type="entry name" value="PBPe"/>
    <property type="match status" value="1"/>
</dbReference>
<dbReference type="Gene3D" id="3.40.190.10">
    <property type="entry name" value="Periplasmic binding protein-like II"/>
    <property type="match status" value="2"/>
</dbReference>
<dbReference type="GO" id="GO:0016020">
    <property type="term" value="C:membrane"/>
    <property type="evidence" value="ECO:0007669"/>
    <property type="project" value="InterPro"/>
</dbReference>
<keyword evidence="3 5" id="KW-0732">Signal</keyword>
<evidence type="ECO:0000313" key="9">
    <source>
        <dbReference type="Proteomes" id="UP000321306"/>
    </source>
</evidence>
<feature type="domain" description="Solute-binding protein family 3/N-terminal" evidence="6">
    <location>
        <begin position="29"/>
        <end position="249"/>
    </location>
</feature>
<accession>A0A511MX49</accession>
<dbReference type="SMART" id="SM00062">
    <property type="entry name" value="PBPb"/>
    <property type="match status" value="1"/>
</dbReference>
<organism evidence="8 9">
    <name type="scientific">Deinococcus cellulosilyticus (strain DSM 18568 / NBRC 106333 / KACC 11606 / 5516J-15)</name>
    <dbReference type="NCBI Taxonomy" id="1223518"/>
    <lineage>
        <taxon>Bacteria</taxon>
        <taxon>Thermotogati</taxon>
        <taxon>Deinococcota</taxon>
        <taxon>Deinococci</taxon>
        <taxon>Deinococcales</taxon>
        <taxon>Deinococcaceae</taxon>
        <taxon>Deinococcus</taxon>
    </lineage>
</organism>
<dbReference type="GO" id="GO:0030313">
    <property type="term" value="C:cell envelope"/>
    <property type="evidence" value="ECO:0007669"/>
    <property type="project" value="UniProtKB-SubCell"/>
</dbReference>
<dbReference type="RefSeq" id="WP_146882518.1">
    <property type="nucleotide sequence ID" value="NZ_BJXB01000003.1"/>
</dbReference>
<dbReference type="InterPro" id="IPR001320">
    <property type="entry name" value="Iontro_rcpt_C"/>
</dbReference>
<dbReference type="EMBL" id="BJXB01000003">
    <property type="protein sequence ID" value="GEM45154.1"/>
    <property type="molecule type" value="Genomic_DNA"/>
</dbReference>
<reference evidence="8 9" key="1">
    <citation type="submission" date="2019-07" db="EMBL/GenBank/DDBJ databases">
        <title>Whole genome shotgun sequence of Deinococcus cellulosilyticus NBRC 106333.</title>
        <authorList>
            <person name="Hosoyama A."/>
            <person name="Uohara A."/>
            <person name="Ohji S."/>
            <person name="Ichikawa N."/>
        </authorList>
    </citation>
    <scope>NUCLEOTIDE SEQUENCE [LARGE SCALE GENOMIC DNA]</scope>
    <source>
        <strain evidence="8 9">NBRC 106333</strain>
    </source>
</reference>
<feature type="chain" id="PRO_5021766734" evidence="5">
    <location>
        <begin position="19"/>
        <end position="257"/>
    </location>
</feature>
<dbReference type="OrthoDB" id="9774451at2"/>
<feature type="signal peptide" evidence="5">
    <location>
        <begin position="1"/>
        <end position="18"/>
    </location>
</feature>
<comment type="subcellular location">
    <subcellularLocation>
        <location evidence="1">Cell envelope</location>
    </subcellularLocation>
</comment>
<dbReference type="Pfam" id="PF00497">
    <property type="entry name" value="SBP_bac_3"/>
    <property type="match status" value="1"/>
</dbReference>
<dbReference type="SUPFAM" id="SSF53850">
    <property type="entry name" value="Periplasmic binding protein-like II"/>
    <property type="match status" value="1"/>
</dbReference>
<evidence type="ECO:0000313" key="8">
    <source>
        <dbReference type="EMBL" id="GEM45154.1"/>
    </source>
</evidence>
<name>A0A511MX49_DEIC1</name>
<evidence type="ECO:0000256" key="2">
    <source>
        <dbReference type="ARBA" id="ARBA00010333"/>
    </source>
</evidence>
<evidence type="ECO:0000256" key="1">
    <source>
        <dbReference type="ARBA" id="ARBA00004196"/>
    </source>
</evidence>
<keyword evidence="9" id="KW-1185">Reference proteome</keyword>
<dbReference type="PANTHER" id="PTHR35936">
    <property type="entry name" value="MEMBRANE-BOUND LYTIC MUREIN TRANSGLYCOSYLASE F"/>
    <property type="match status" value="1"/>
</dbReference>
<gene>
    <name evidence="8" type="ORF">DC3_07890</name>
</gene>
<dbReference type="AlphaFoldDB" id="A0A511MX49"/>
<comment type="similarity">
    <text evidence="2 4">Belongs to the bacterial solute-binding protein 3 family.</text>
</comment>
<comment type="caution">
    <text evidence="8">The sequence shown here is derived from an EMBL/GenBank/DDBJ whole genome shotgun (WGS) entry which is preliminary data.</text>
</comment>
<feature type="domain" description="Ionotropic glutamate receptor C-terminal" evidence="7">
    <location>
        <begin position="29"/>
        <end position="248"/>
    </location>
</feature>
<dbReference type="PANTHER" id="PTHR35936:SF35">
    <property type="entry name" value="L-CYSTINE-BINDING PROTEIN TCYJ"/>
    <property type="match status" value="1"/>
</dbReference>
<evidence type="ECO:0000256" key="4">
    <source>
        <dbReference type="RuleBase" id="RU003744"/>
    </source>
</evidence>
<evidence type="ECO:0000259" key="7">
    <source>
        <dbReference type="SMART" id="SM00079"/>
    </source>
</evidence>
<dbReference type="PROSITE" id="PS01039">
    <property type="entry name" value="SBP_BACTERIAL_3"/>
    <property type="match status" value="1"/>
</dbReference>
<dbReference type="GO" id="GO:0015276">
    <property type="term" value="F:ligand-gated monoatomic ion channel activity"/>
    <property type="evidence" value="ECO:0007669"/>
    <property type="project" value="InterPro"/>
</dbReference>
<dbReference type="InterPro" id="IPR018313">
    <property type="entry name" value="SBP_3_CS"/>
</dbReference>